<evidence type="ECO:0000259" key="1">
    <source>
        <dbReference type="Pfam" id="PF14529"/>
    </source>
</evidence>
<evidence type="ECO:0000313" key="2">
    <source>
        <dbReference type="EMBL" id="KAF7487638.1"/>
    </source>
</evidence>
<dbReference type="AlphaFoldDB" id="A0A834R0C5"/>
<dbReference type="InterPro" id="IPR005135">
    <property type="entry name" value="Endo/exonuclease/phosphatase"/>
</dbReference>
<dbReference type="Pfam" id="PF14529">
    <property type="entry name" value="Exo_endo_phos_2"/>
    <property type="match status" value="1"/>
</dbReference>
<reference evidence="3" key="3">
    <citation type="submission" date="2022-06" db="UniProtKB">
        <authorList>
            <consortium name="EnsemblMetazoa"/>
        </authorList>
    </citation>
    <scope>IDENTIFICATION</scope>
</reference>
<keyword evidence="4" id="KW-1185">Reference proteome</keyword>
<evidence type="ECO:0000313" key="3">
    <source>
        <dbReference type="EnsemblMetazoa" id="KAF7487638.1"/>
    </source>
</evidence>
<protein>
    <recommendedName>
        <fullName evidence="1">Endonuclease/exonuclease/phosphatase domain-containing protein</fullName>
    </recommendedName>
</protein>
<dbReference type="OrthoDB" id="8042915at2759"/>
<dbReference type="Proteomes" id="UP000070412">
    <property type="component" value="Unassembled WGS sequence"/>
</dbReference>
<organism evidence="2">
    <name type="scientific">Sarcoptes scabiei</name>
    <name type="common">Itch mite</name>
    <name type="synonym">Acarus scabiei</name>
    <dbReference type="NCBI Taxonomy" id="52283"/>
    <lineage>
        <taxon>Eukaryota</taxon>
        <taxon>Metazoa</taxon>
        <taxon>Ecdysozoa</taxon>
        <taxon>Arthropoda</taxon>
        <taxon>Chelicerata</taxon>
        <taxon>Arachnida</taxon>
        <taxon>Acari</taxon>
        <taxon>Acariformes</taxon>
        <taxon>Sarcoptiformes</taxon>
        <taxon>Astigmata</taxon>
        <taxon>Psoroptidia</taxon>
        <taxon>Sarcoptoidea</taxon>
        <taxon>Sarcoptidae</taxon>
        <taxon>Sarcoptinae</taxon>
        <taxon>Sarcoptes</taxon>
    </lineage>
</organism>
<accession>A0A834R0C5</accession>
<reference evidence="4" key="1">
    <citation type="journal article" date="2020" name="PLoS Negl. Trop. Dis.">
        <title>High-quality nuclear genome for Sarcoptes scabiei-A critical resource for a neglected parasite.</title>
        <authorList>
            <person name="Korhonen P.K."/>
            <person name="Gasser R.B."/>
            <person name="Ma G."/>
            <person name="Wang T."/>
            <person name="Stroehlein A.J."/>
            <person name="Young N.D."/>
            <person name="Ang C.S."/>
            <person name="Fernando D.D."/>
            <person name="Lu H.C."/>
            <person name="Taylor S."/>
            <person name="Reynolds S.L."/>
            <person name="Mofiz E."/>
            <person name="Najaraj S.H."/>
            <person name="Gowda H."/>
            <person name="Madugundu A."/>
            <person name="Renuse S."/>
            <person name="Holt D."/>
            <person name="Pandey A."/>
            <person name="Papenfuss A.T."/>
            <person name="Fischer K."/>
        </authorList>
    </citation>
    <scope>NUCLEOTIDE SEQUENCE [LARGE SCALE GENOMIC DNA]</scope>
</reference>
<dbReference type="SUPFAM" id="SSF56219">
    <property type="entry name" value="DNase I-like"/>
    <property type="match status" value="1"/>
</dbReference>
<dbReference type="EMBL" id="WVUK01000066">
    <property type="protein sequence ID" value="KAF7487638.1"/>
    <property type="molecule type" value="Genomic_DNA"/>
</dbReference>
<dbReference type="InterPro" id="IPR036691">
    <property type="entry name" value="Endo/exonu/phosph_ase_sf"/>
</dbReference>
<dbReference type="GO" id="GO:0003824">
    <property type="term" value="F:catalytic activity"/>
    <property type="evidence" value="ECO:0007669"/>
    <property type="project" value="InterPro"/>
</dbReference>
<sequence length="445" mass="51013">MTEPDYSDLANLEFEKIAEFVEKAHFQGNSEAFKMGMACLILKHKESINKSDTQSVKADLKVMQEGLIKMDDKINDISNKLELPPTAEAQTYANANEQLNTIIVKQSKTQQVPIKIIESEIKKSIINSKLNIKINSIIPKKTAVIIKTRENIQKVQSLIEIINKNTTYQNKFKAYMPKKSDPTVVLKNVSSDNDITTILTLSEPWISVSYIAKSFSNIHDRLQDQLFIDFQRCSIKTESFVQQCQNCFKFHHKTGECRNPKICRQCGETKSSNHTCSTQQQCCVNCKNSSNQEHGTDHMPNNDKCPIYMAQKIRLHNSTQFYPDTIKNLLQTYERHPIILSGDLNARHTLWYDRIVNKHGELFCELVNEQALHIHNNKNPTCITLNVLSSTECLITNCWNSNSLLQEKSPRRPGHPRRNLTRRKLTGQLSVSIFAHNRFETSNTT</sequence>
<proteinExistence type="predicted"/>
<gene>
    <name evidence="2" type="ORF">SSS_2905</name>
</gene>
<evidence type="ECO:0000313" key="4">
    <source>
        <dbReference type="Proteomes" id="UP000070412"/>
    </source>
</evidence>
<feature type="domain" description="Endonuclease/exonuclease/phosphatase" evidence="1">
    <location>
        <begin position="318"/>
        <end position="387"/>
    </location>
</feature>
<dbReference type="EnsemblMetazoa" id="SSS_2905s_mrna">
    <property type="protein sequence ID" value="KAF7487638.1"/>
    <property type="gene ID" value="SSS_2905"/>
</dbReference>
<reference evidence="2" key="2">
    <citation type="submission" date="2020-01" db="EMBL/GenBank/DDBJ databases">
        <authorList>
            <person name="Korhonen P.K.K."/>
            <person name="Guangxu M.G."/>
            <person name="Wang T.W."/>
            <person name="Stroehlein A.J.S."/>
            <person name="Young N.D."/>
            <person name="Ang C.-S.A."/>
            <person name="Fernando D.W.F."/>
            <person name="Lu H.L."/>
            <person name="Taylor S.T."/>
            <person name="Ehtesham M.E.M."/>
            <person name="Najaraj S.H.N."/>
            <person name="Harsha G.H.G."/>
            <person name="Madugundu A.M."/>
            <person name="Renuse S.R."/>
            <person name="Holt D.H."/>
            <person name="Pandey A.P."/>
            <person name="Papenfuss A.P."/>
            <person name="Gasser R.B.G."/>
            <person name="Fischer K.F."/>
        </authorList>
    </citation>
    <scope>NUCLEOTIDE SEQUENCE</scope>
    <source>
        <strain evidence="2">SSS_KF_BRIS2020</strain>
    </source>
</reference>
<name>A0A834R0C5_SARSC</name>
<dbReference type="Gene3D" id="3.60.10.10">
    <property type="entry name" value="Endonuclease/exonuclease/phosphatase"/>
    <property type="match status" value="1"/>
</dbReference>